<evidence type="ECO:0000259" key="2">
    <source>
        <dbReference type="Pfam" id="PF00622"/>
    </source>
</evidence>
<proteinExistence type="predicted"/>
<dbReference type="InterPro" id="IPR003877">
    <property type="entry name" value="SPRY_dom"/>
</dbReference>
<feature type="domain" description="SPRY" evidence="2">
    <location>
        <begin position="248"/>
        <end position="329"/>
    </location>
</feature>
<evidence type="ECO:0000256" key="1">
    <source>
        <dbReference type="SAM" id="MobiDB-lite"/>
    </source>
</evidence>
<feature type="compositionally biased region" description="Basic and acidic residues" evidence="1">
    <location>
        <begin position="54"/>
        <end position="92"/>
    </location>
</feature>
<protein>
    <recommendedName>
        <fullName evidence="2">SPRY domain-containing protein</fullName>
    </recommendedName>
</protein>
<dbReference type="InterPro" id="IPR043136">
    <property type="entry name" value="B30.2/SPRY_sf"/>
</dbReference>
<dbReference type="OrthoDB" id="5977724at2759"/>
<dbReference type="Pfam" id="PF00622">
    <property type="entry name" value="SPRY"/>
    <property type="match status" value="1"/>
</dbReference>
<name>A0A9W9Z8Y8_9CNID</name>
<feature type="compositionally biased region" description="Acidic residues" evidence="1">
    <location>
        <begin position="39"/>
        <end position="52"/>
    </location>
</feature>
<dbReference type="Gene3D" id="2.60.120.920">
    <property type="match status" value="1"/>
</dbReference>
<dbReference type="AlphaFoldDB" id="A0A9W9Z8Y8"/>
<keyword evidence="4" id="KW-1185">Reference proteome</keyword>
<organism evidence="3 4">
    <name type="scientific">Desmophyllum pertusum</name>
    <dbReference type="NCBI Taxonomy" id="174260"/>
    <lineage>
        <taxon>Eukaryota</taxon>
        <taxon>Metazoa</taxon>
        <taxon>Cnidaria</taxon>
        <taxon>Anthozoa</taxon>
        <taxon>Hexacorallia</taxon>
        <taxon>Scleractinia</taxon>
        <taxon>Caryophylliina</taxon>
        <taxon>Caryophylliidae</taxon>
        <taxon>Desmophyllum</taxon>
    </lineage>
</organism>
<dbReference type="EMBL" id="MU826382">
    <property type="protein sequence ID" value="KAJ7377227.1"/>
    <property type="molecule type" value="Genomic_DNA"/>
</dbReference>
<dbReference type="Proteomes" id="UP001163046">
    <property type="component" value="Unassembled WGS sequence"/>
</dbReference>
<comment type="caution">
    <text evidence="3">The sequence shown here is derived from an EMBL/GenBank/DDBJ whole genome shotgun (WGS) entry which is preliminary data.</text>
</comment>
<feature type="region of interest" description="Disordered" evidence="1">
    <location>
        <begin position="39"/>
        <end position="92"/>
    </location>
</feature>
<evidence type="ECO:0000313" key="3">
    <source>
        <dbReference type="EMBL" id="KAJ7377227.1"/>
    </source>
</evidence>
<sequence>MPDGYIAASHVVSNSIKKVPLRLSSCWTPISGSFESIVEEDEELNDGEELEATEATKTDKTAQKEKRSLADKDVSGVVAKEERPSSRVSPEHSISDADMLFDYHQASSSVADSTLALSPEPANQSLTFVTPSSSIFTTPQSSPPKATVYDVFFPGTEPEHGEIACEEKPPREEKHVTSTPYLGVGSLRDSIGKRFDAQSRLGTWPGAVTPGASFMEEIEPIVPCLYFEAELKHAPCRVKQMGFINVETREKIYCDIHDGHLQLPKSSSPSAYEQESFRVPDVVGCAVILSTGQIMFTLDGVATGQFYEFPSNKPLSMVIENLFPYISCTRIRCNYGQRSFLFEDANSKESLLVSGALLHGLV</sequence>
<accession>A0A9W9Z8Y8</accession>
<gene>
    <name evidence="3" type="ORF">OS493_030429</name>
</gene>
<reference evidence="3" key="1">
    <citation type="submission" date="2023-01" db="EMBL/GenBank/DDBJ databases">
        <title>Genome assembly of the deep-sea coral Lophelia pertusa.</title>
        <authorList>
            <person name="Herrera S."/>
            <person name="Cordes E."/>
        </authorList>
    </citation>
    <scope>NUCLEOTIDE SEQUENCE</scope>
    <source>
        <strain evidence="3">USNM1676648</strain>
        <tissue evidence="3">Polyp</tissue>
    </source>
</reference>
<evidence type="ECO:0000313" key="4">
    <source>
        <dbReference type="Proteomes" id="UP001163046"/>
    </source>
</evidence>